<dbReference type="GO" id="GO:0046872">
    <property type="term" value="F:metal ion binding"/>
    <property type="evidence" value="ECO:0007669"/>
    <property type="project" value="UniProtKB-KW"/>
</dbReference>
<dbReference type="Pfam" id="PF13442">
    <property type="entry name" value="Cytochrome_CBB3"/>
    <property type="match status" value="1"/>
</dbReference>
<dbReference type="RefSeq" id="WP_166217918.1">
    <property type="nucleotide sequence ID" value="NZ_CP088284.1"/>
</dbReference>
<evidence type="ECO:0000259" key="6">
    <source>
        <dbReference type="PROSITE" id="PS51007"/>
    </source>
</evidence>
<sequence length="104" mass="11046">MALGQYLLVFAGTASLILSPAKAADANRGAELAKRWCASCHVVDGGQKQASADVPPFSAVANRSDFSPEKLAFFLLDPHPKMPNFPLSRNEAGDIAAYIGSLRK</sequence>
<name>A0A973WAL4_9BRAD</name>
<keyword evidence="2 4" id="KW-0479">Metal-binding</keyword>
<accession>A0A973WAL4</accession>
<gene>
    <name evidence="7" type="ORF">HAP48_049530</name>
</gene>
<evidence type="ECO:0000256" key="1">
    <source>
        <dbReference type="ARBA" id="ARBA00022617"/>
    </source>
</evidence>
<evidence type="ECO:0000256" key="2">
    <source>
        <dbReference type="ARBA" id="ARBA00022723"/>
    </source>
</evidence>
<dbReference type="EMBL" id="JAAOLE020000002">
    <property type="protein sequence ID" value="NVI50662.1"/>
    <property type="molecule type" value="Genomic_DNA"/>
</dbReference>
<evidence type="ECO:0000256" key="5">
    <source>
        <dbReference type="SAM" id="SignalP"/>
    </source>
</evidence>
<reference evidence="7" key="1">
    <citation type="submission" date="2020-06" db="EMBL/GenBank/DDBJ databases">
        <title>Whole Genome Sequence of Bradyrhizobium sp. Strain 1S1.</title>
        <authorList>
            <person name="Bromfield E.S.P."/>
            <person name="Cloutier S."/>
        </authorList>
    </citation>
    <scope>NUCLEOTIDE SEQUENCE [LARGE SCALE GENOMIC DNA]</scope>
    <source>
        <strain evidence="7">1S1</strain>
    </source>
</reference>
<evidence type="ECO:0000256" key="3">
    <source>
        <dbReference type="ARBA" id="ARBA00023004"/>
    </source>
</evidence>
<organism evidence="7">
    <name type="scientific">Bradyrhizobium septentrionale</name>
    <dbReference type="NCBI Taxonomy" id="1404411"/>
    <lineage>
        <taxon>Bacteria</taxon>
        <taxon>Pseudomonadati</taxon>
        <taxon>Pseudomonadota</taxon>
        <taxon>Alphaproteobacteria</taxon>
        <taxon>Hyphomicrobiales</taxon>
        <taxon>Nitrobacteraceae</taxon>
        <taxon>Bradyrhizobium</taxon>
    </lineage>
</organism>
<dbReference type="Gene3D" id="1.10.760.10">
    <property type="entry name" value="Cytochrome c-like domain"/>
    <property type="match status" value="1"/>
</dbReference>
<dbReference type="PROSITE" id="PS51007">
    <property type="entry name" value="CYTC"/>
    <property type="match status" value="1"/>
</dbReference>
<dbReference type="GO" id="GO:0020037">
    <property type="term" value="F:heme binding"/>
    <property type="evidence" value="ECO:0007669"/>
    <property type="project" value="InterPro"/>
</dbReference>
<keyword evidence="1 4" id="KW-0349">Heme</keyword>
<evidence type="ECO:0000256" key="4">
    <source>
        <dbReference type="PROSITE-ProRule" id="PRU00433"/>
    </source>
</evidence>
<dbReference type="GO" id="GO:0009055">
    <property type="term" value="F:electron transfer activity"/>
    <property type="evidence" value="ECO:0007669"/>
    <property type="project" value="InterPro"/>
</dbReference>
<feature type="chain" id="PRO_5037700255" evidence="5">
    <location>
        <begin position="24"/>
        <end position="104"/>
    </location>
</feature>
<dbReference type="InterPro" id="IPR036909">
    <property type="entry name" value="Cyt_c-like_dom_sf"/>
</dbReference>
<dbReference type="InterPro" id="IPR009056">
    <property type="entry name" value="Cyt_c-like_dom"/>
</dbReference>
<feature type="signal peptide" evidence="5">
    <location>
        <begin position="1"/>
        <end position="23"/>
    </location>
</feature>
<dbReference type="SUPFAM" id="SSF46626">
    <property type="entry name" value="Cytochrome c"/>
    <property type="match status" value="1"/>
</dbReference>
<keyword evidence="5" id="KW-0732">Signal</keyword>
<dbReference type="AlphaFoldDB" id="A0A973WAL4"/>
<proteinExistence type="predicted"/>
<keyword evidence="3 4" id="KW-0408">Iron</keyword>
<evidence type="ECO:0000313" key="7">
    <source>
        <dbReference type="EMBL" id="NVI50662.1"/>
    </source>
</evidence>
<feature type="domain" description="Cytochrome c" evidence="6">
    <location>
        <begin position="24"/>
        <end position="103"/>
    </location>
</feature>
<protein>
    <submittedName>
        <fullName evidence="7">Cytochrome c</fullName>
    </submittedName>
</protein>
<comment type="caution">
    <text evidence="7">The sequence shown here is derived from an EMBL/GenBank/DDBJ whole genome shotgun (WGS) entry which is preliminary data.</text>
</comment>